<dbReference type="SUPFAM" id="SSF53955">
    <property type="entry name" value="Lysozyme-like"/>
    <property type="match status" value="1"/>
</dbReference>
<feature type="domain" description="Transglycosylase SLT" evidence="1">
    <location>
        <begin position="72"/>
        <end position="128"/>
    </location>
</feature>
<evidence type="ECO:0000259" key="1">
    <source>
        <dbReference type="Pfam" id="PF01464"/>
    </source>
</evidence>
<dbReference type="Pfam" id="PF01464">
    <property type="entry name" value="SLT"/>
    <property type="match status" value="1"/>
</dbReference>
<dbReference type="Proteomes" id="UP000178636">
    <property type="component" value="Unassembled WGS sequence"/>
</dbReference>
<protein>
    <recommendedName>
        <fullName evidence="1">Transglycosylase SLT domain-containing protein</fullName>
    </recommendedName>
</protein>
<reference evidence="2 3" key="1">
    <citation type="journal article" date="2016" name="Nat. Commun.">
        <title>Thousands of microbial genomes shed light on interconnected biogeochemical processes in an aquifer system.</title>
        <authorList>
            <person name="Anantharaman K."/>
            <person name="Brown C.T."/>
            <person name="Hug L.A."/>
            <person name="Sharon I."/>
            <person name="Castelle C.J."/>
            <person name="Probst A.J."/>
            <person name="Thomas B.C."/>
            <person name="Singh A."/>
            <person name="Wilkins M.J."/>
            <person name="Karaoz U."/>
            <person name="Brodie E.L."/>
            <person name="Williams K.H."/>
            <person name="Hubbard S.S."/>
            <person name="Banfield J.F."/>
        </authorList>
    </citation>
    <scope>NUCLEOTIDE SEQUENCE [LARGE SCALE GENOMIC DNA]</scope>
</reference>
<evidence type="ECO:0000313" key="2">
    <source>
        <dbReference type="EMBL" id="OGZ12700.1"/>
    </source>
</evidence>
<dbReference type="Gene3D" id="1.10.530.10">
    <property type="match status" value="1"/>
</dbReference>
<name>A0A1G2DIK0_9BACT</name>
<sequence>MERIAYYALFWALFALGLFWWPKQSEKTDVAESKKAVTVLVEAKTVHVTRKLSKGEFELLLEKSPWPKHLHAAVKRVAFCESSWIPTAKGPTDDHGLLQIRLKDHAEKVGRAADLYDPLTNLSIAHQIYSDAERGKFKHSFAPWYMSNKCHGLVPAKVAAHIKKWRTKKVMLAKAQ</sequence>
<comment type="caution">
    <text evidence="2">The sequence shown here is derived from an EMBL/GenBank/DDBJ whole genome shotgun (WGS) entry which is preliminary data.</text>
</comment>
<dbReference type="InterPro" id="IPR008258">
    <property type="entry name" value="Transglycosylase_SLT_dom_1"/>
</dbReference>
<dbReference type="InterPro" id="IPR023346">
    <property type="entry name" value="Lysozyme-like_dom_sf"/>
</dbReference>
<gene>
    <name evidence="2" type="ORF">A3C93_06360</name>
</gene>
<evidence type="ECO:0000313" key="3">
    <source>
        <dbReference type="Proteomes" id="UP000178636"/>
    </source>
</evidence>
<proteinExistence type="predicted"/>
<organism evidence="2 3">
    <name type="scientific">Candidatus Lloydbacteria bacterium RIFCSPHIGHO2_02_FULL_54_17</name>
    <dbReference type="NCBI Taxonomy" id="1798664"/>
    <lineage>
        <taxon>Bacteria</taxon>
        <taxon>Candidatus Lloydiibacteriota</taxon>
    </lineage>
</organism>
<dbReference type="AlphaFoldDB" id="A0A1G2DIK0"/>
<accession>A0A1G2DIK0</accession>
<dbReference type="EMBL" id="MHLO01000016">
    <property type="protein sequence ID" value="OGZ12700.1"/>
    <property type="molecule type" value="Genomic_DNA"/>
</dbReference>